<evidence type="ECO:0000313" key="1">
    <source>
        <dbReference type="EMBL" id="RAS64316.1"/>
    </source>
</evidence>
<sequence>MGKMNIPDNIAQRCLNQIPGNRTDGIYNKDAYFEERKVAHNMLGEWLAPIVNGDEANKIVNFDTVFKSQFSRQ</sequence>
<comment type="caution">
    <text evidence="1">The sequence shown here is derived from an EMBL/GenBank/DDBJ whole genome shotgun (WGS) entry which is preliminary data.</text>
</comment>
<protein>
    <submittedName>
        <fullName evidence="1">Uncharacterized protein</fullName>
    </submittedName>
</protein>
<dbReference type="EMBL" id="QLTR01000010">
    <property type="protein sequence ID" value="RAS64316.1"/>
    <property type="molecule type" value="Genomic_DNA"/>
</dbReference>
<proteinExistence type="predicted"/>
<accession>A0A329EGL3</accession>
<reference evidence="1 2" key="1">
    <citation type="submission" date="2018-06" db="EMBL/GenBank/DDBJ databases">
        <title>Freshwater and sediment microbial communities from various areas in North America, analyzing microbe dynamics in response to fracking.</title>
        <authorList>
            <person name="Lamendella R."/>
        </authorList>
    </citation>
    <scope>NUCLEOTIDE SEQUENCE [LARGE SCALE GENOMIC DNA]</scope>
    <source>
        <strain evidence="1 2">99A</strain>
    </source>
</reference>
<gene>
    <name evidence="1" type="ORF">DET48_110102</name>
</gene>
<dbReference type="Proteomes" id="UP000248729">
    <property type="component" value="Unassembled WGS sequence"/>
</dbReference>
<evidence type="ECO:0000313" key="2">
    <source>
        <dbReference type="Proteomes" id="UP000248729"/>
    </source>
</evidence>
<name>A0A329EGL3_VIBDI</name>
<organism evidence="1 2">
    <name type="scientific">Vibrio diazotrophicus</name>
    <dbReference type="NCBI Taxonomy" id="685"/>
    <lineage>
        <taxon>Bacteria</taxon>
        <taxon>Pseudomonadati</taxon>
        <taxon>Pseudomonadota</taxon>
        <taxon>Gammaproteobacteria</taxon>
        <taxon>Vibrionales</taxon>
        <taxon>Vibrionaceae</taxon>
        <taxon>Vibrio</taxon>
    </lineage>
</organism>
<dbReference type="AlphaFoldDB" id="A0A329EGL3"/>